<keyword evidence="13" id="KW-1185">Reference proteome</keyword>
<dbReference type="RefSeq" id="WP_275681028.1">
    <property type="nucleotide sequence ID" value="NZ_JAJLJH010000001.1"/>
</dbReference>
<evidence type="ECO:0000256" key="1">
    <source>
        <dbReference type="ARBA" id="ARBA00000085"/>
    </source>
</evidence>
<evidence type="ECO:0000259" key="9">
    <source>
        <dbReference type="PROSITE" id="PS50109"/>
    </source>
</evidence>
<dbReference type="Pfam" id="PF00072">
    <property type="entry name" value="Response_reg"/>
    <property type="match status" value="1"/>
</dbReference>
<dbReference type="Pfam" id="PF02518">
    <property type="entry name" value="HATPase_c"/>
    <property type="match status" value="1"/>
</dbReference>
<keyword evidence="6" id="KW-0418">Kinase</keyword>
<dbReference type="InterPro" id="IPR035965">
    <property type="entry name" value="PAS-like_dom_sf"/>
</dbReference>
<dbReference type="SMART" id="SM00065">
    <property type="entry name" value="GAF"/>
    <property type="match status" value="1"/>
</dbReference>
<feature type="domain" description="Histidine kinase" evidence="9">
    <location>
        <begin position="439"/>
        <end position="657"/>
    </location>
</feature>
<dbReference type="InterPro" id="IPR003594">
    <property type="entry name" value="HATPase_dom"/>
</dbReference>
<dbReference type="GO" id="GO:0005886">
    <property type="term" value="C:plasma membrane"/>
    <property type="evidence" value="ECO:0007669"/>
    <property type="project" value="UniProtKB-SubCell"/>
</dbReference>
<comment type="catalytic activity">
    <reaction evidence="1">
        <text>ATP + protein L-histidine = ADP + protein N-phospho-L-histidine.</text>
        <dbReference type="EC" id="2.7.13.3"/>
    </reaction>
</comment>
<sequence length="799" mass="87502">MPDLTDLQRLLRVTPGMFVLLRPDASFTILGASEDYLRNSHSDESILGRPLFDVFPDNPSTDPVGSRTLRASLERVIATGEPDRMPVVRYDVRQPASKGGAFEERYWSPLNVPVLADDGSVEVIVHRVEEATVTSNRSAVEILESITEGFFTLDRRWCFGYVNAEAHRILGVEQGSLAGRVLWEVYPGLEGTPFWDNYHRTMDTRIKTSFTAYYANQARWYEVTVFPAHEGVSVYFRNVSDRKAQEIQREALSDLSQRLGNASDATEAGYRGAEVLGTVLDASRVGYGTVDHDSGNLFVDRDWIRADVQSLAGVTPLLAYGTFIDSLRRGEFIAIPDVRLDPRTAAAAGALEARHARSFVNVPVLEQGRLVAVLFVNDDKVRDWTADELRFIQEAAARTRSAVERSSSEAVLRASEERYRRLSEELSDAGRMKDEFLATLAHELRNPLAPIRNALRIQSLAGNDAAMIARTRELMERQVVQMVRLIDDLLDVSRLSRGLIDLKMERLSLASAVGLAAEASRPAIEAASHELALNLPGEDLVVSADPVRIVQVITNLLNNAAKFTPARGRLSVSLERGGDFALIRVRDNGIGLRADKLEHVFNMFEQVDRSYAQVTGGLGIGLTLVKRLVEAQGGKVHAESAGLGMGSEFIVCLPLAPAHEDASARKPGDERIGKTTDPRRILIADDNEDAATSLALFLEMAGHETRVASDGAQAIAIAQTFMPHVAVLDIAMPILDGLDAARALRAAPGGQELLVLALSGFGHEADKRRSVEAGFDEHLVKPVDLGALEKIVGAKSRPK</sequence>
<feature type="modified residue" description="4-aspartylphosphate" evidence="7">
    <location>
        <position position="729"/>
    </location>
</feature>
<evidence type="ECO:0000256" key="6">
    <source>
        <dbReference type="ARBA" id="ARBA00022777"/>
    </source>
</evidence>
<dbReference type="PROSITE" id="PS50110">
    <property type="entry name" value="RESPONSE_REGULATORY"/>
    <property type="match status" value="1"/>
</dbReference>
<dbReference type="InterPro" id="IPR013656">
    <property type="entry name" value="PAS_4"/>
</dbReference>
<dbReference type="EC" id="2.7.13.3" evidence="3"/>
<feature type="coiled-coil region" evidence="8">
    <location>
        <begin position="405"/>
        <end position="432"/>
    </location>
</feature>
<dbReference type="InterPro" id="IPR004358">
    <property type="entry name" value="Sig_transdc_His_kin-like_C"/>
</dbReference>
<dbReference type="PANTHER" id="PTHR43547">
    <property type="entry name" value="TWO-COMPONENT HISTIDINE KINASE"/>
    <property type="match status" value="1"/>
</dbReference>
<dbReference type="EMBL" id="JAJLJH010000001">
    <property type="protein sequence ID" value="MCK9685010.1"/>
    <property type="molecule type" value="Genomic_DNA"/>
</dbReference>
<evidence type="ECO:0000313" key="12">
    <source>
        <dbReference type="EMBL" id="MCK9685010.1"/>
    </source>
</evidence>
<dbReference type="GO" id="GO:0000155">
    <property type="term" value="F:phosphorelay sensor kinase activity"/>
    <property type="evidence" value="ECO:0007669"/>
    <property type="project" value="InterPro"/>
</dbReference>
<dbReference type="SMART" id="SM00091">
    <property type="entry name" value="PAS"/>
    <property type="match status" value="2"/>
</dbReference>
<dbReference type="PRINTS" id="PR00344">
    <property type="entry name" value="BCTRLSENSOR"/>
</dbReference>
<comment type="subcellular location">
    <subcellularLocation>
        <location evidence="2">Cell inner membrane</location>
        <topology evidence="2">Multi-pass membrane protein</topology>
    </subcellularLocation>
</comment>
<dbReference type="InterPro" id="IPR036097">
    <property type="entry name" value="HisK_dim/P_sf"/>
</dbReference>
<evidence type="ECO:0000313" key="13">
    <source>
        <dbReference type="Proteomes" id="UP001139353"/>
    </source>
</evidence>
<dbReference type="PROSITE" id="PS50112">
    <property type="entry name" value="PAS"/>
    <property type="match status" value="1"/>
</dbReference>
<dbReference type="SUPFAM" id="SSF55874">
    <property type="entry name" value="ATPase domain of HSP90 chaperone/DNA topoisomerase II/histidine kinase"/>
    <property type="match status" value="1"/>
</dbReference>
<dbReference type="CDD" id="cd00130">
    <property type="entry name" value="PAS"/>
    <property type="match status" value="1"/>
</dbReference>
<dbReference type="SUPFAM" id="SSF55781">
    <property type="entry name" value="GAF domain-like"/>
    <property type="match status" value="1"/>
</dbReference>
<evidence type="ECO:0000259" key="11">
    <source>
        <dbReference type="PROSITE" id="PS50112"/>
    </source>
</evidence>
<evidence type="ECO:0000256" key="2">
    <source>
        <dbReference type="ARBA" id="ARBA00004429"/>
    </source>
</evidence>
<dbReference type="InterPro" id="IPR000014">
    <property type="entry name" value="PAS"/>
</dbReference>
<dbReference type="SUPFAM" id="SSF52172">
    <property type="entry name" value="CheY-like"/>
    <property type="match status" value="1"/>
</dbReference>
<dbReference type="InterPro" id="IPR001789">
    <property type="entry name" value="Sig_transdc_resp-reg_receiver"/>
</dbReference>
<feature type="domain" description="PAS" evidence="11">
    <location>
        <begin position="135"/>
        <end position="180"/>
    </location>
</feature>
<evidence type="ECO:0000256" key="5">
    <source>
        <dbReference type="ARBA" id="ARBA00022679"/>
    </source>
</evidence>
<dbReference type="SMART" id="SM00448">
    <property type="entry name" value="REC"/>
    <property type="match status" value="1"/>
</dbReference>
<dbReference type="AlphaFoldDB" id="A0A9X2C1I1"/>
<dbReference type="InterPro" id="IPR029016">
    <property type="entry name" value="GAF-like_dom_sf"/>
</dbReference>
<proteinExistence type="predicted"/>
<dbReference type="InterPro" id="IPR003018">
    <property type="entry name" value="GAF"/>
</dbReference>
<dbReference type="Gene3D" id="3.30.565.10">
    <property type="entry name" value="Histidine kinase-like ATPase, C-terminal domain"/>
    <property type="match status" value="1"/>
</dbReference>
<organism evidence="12 13">
    <name type="scientific">Scleromatobacter humisilvae</name>
    <dbReference type="NCBI Taxonomy" id="2897159"/>
    <lineage>
        <taxon>Bacteria</taxon>
        <taxon>Pseudomonadati</taxon>
        <taxon>Pseudomonadota</taxon>
        <taxon>Betaproteobacteria</taxon>
        <taxon>Burkholderiales</taxon>
        <taxon>Sphaerotilaceae</taxon>
        <taxon>Scleromatobacter</taxon>
    </lineage>
</organism>
<dbReference type="InterPro" id="IPR011006">
    <property type="entry name" value="CheY-like_superfamily"/>
</dbReference>
<evidence type="ECO:0000256" key="4">
    <source>
        <dbReference type="ARBA" id="ARBA00022553"/>
    </source>
</evidence>
<dbReference type="PROSITE" id="PS50109">
    <property type="entry name" value="HIS_KIN"/>
    <property type="match status" value="1"/>
</dbReference>
<reference evidence="12" key="1">
    <citation type="submission" date="2021-11" db="EMBL/GenBank/DDBJ databases">
        <title>BS-T2-15 a new species belonging to the Comamonadaceae family isolated from the soil of a French oak forest.</title>
        <authorList>
            <person name="Mieszkin S."/>
            <person name="Alain K."/>
        </authorList>
    </citation>
    <scope>NUCLEOTIDE SEQUENCE</scope>
    <source>
        <strain evidence="12">BS-T2-15</strain>
    </source>
</reference>
<keyword evidence="8" id="KW-0175">Coiled coil</keyword>
<feature type="domain" description="Response regulatory" evidence="10">
    <location>
        <begin position="680"/>
        <end position="796"/>
    </location>
</feature>
<dbReference type="Gene3D" id="3.40.50.2300">
    <property type="match status" value="1"/>
</dbReference>
<comment type="caution">
    <text evidence="12">The sequence shown here is derived from an EMBL/GenBank/DDBJ whole genome shotgun (WGS) entry which is preliminary data.</text>
</comment>
<dbReference type="Pfam" id="PF00512">
    <property type="entry name" value="HisKA"/>
    <property type="match status" value="1"/>
</dbReference>
<evidence type="ECO:0000256" key="8">
    <source>
        <dbReference type="SAM" id="Coils"/>
    </source>
</evidence>
<dbReference type="SMART" id="SM00388">
    <property type="entry name" value="HisKA"/>
    <property type="match status" value="1"/>
</dbReference>
<evidence type="ECO:0000259" key="10">
    <source>
        <dbReference type="PROSITE" id="PS50110"/>
    </source>
</evidence>
<dbReference type="FunFam" id="3.30.565.10:FF:000006">
    <property type="entry name" value="Sensor histidine kinase WalK"/>
    <property type="match status" value="1"/>
</dbReference>
<name>A0A9X2C1I1_9BURK</name>
<evidence type="ECO:0000256" key="3">
    <source>
        <dbReference type="ARBA" id="ARBA00012438"/>
    </source>
</evidence>
<keyword evidence="4 7" id="KW-0597">Phosphoprotein</keyword>
<dbReference type="Pfam" id="PF01590">
    <property type="entry name" value="GAF"/>
    <property type="match status" value="1"/>
</dbReference>
<dbReference type="Pfam" id="PF08448">
    <property type="entry name" value="PAS_4"/>
    <property type="match status" value="1"/>
</dbReference>
<dbReference type="SUPFAM" id="SSF55785">
    <property type="entry name" value="PYP-like sensor domain (PAS domain)"/>
    <property type="match status" value="1"/>
</dbReference>
<dbReference type="SUPFAM" id="SSF47384">
    <property type="entry name" value="Homodimeric domain of signal transducing histidine kinase"/>
    <property type="match status" value="1"/>
</dbReference>
<gene>
    <name evidence="12" type="ORF">LPC04_04730</name>
</gene>
<dbReference type="Proteomes" id="UP001139353">
    <property type="component" value="Unassembled WGS sequence"/>
</dbReference>
<evidence type="ECO:0000256" key="7">
    <source>
        <dbReference type="PROSITE-ProRule" id="PRU00169"/>
    </source>
</evidence>
<protein>
    <recommendedName>
        <fullName evidence="3">histidine kinase</fullName>
        <ecNumber evidence="3">2.7.13.3</ecNumber>
    </recommendedName>
</protein>
<dbReference type="InterPro" id="IPR003661">
    <property type="entry name" value="HisK_dim/P_dom"/>
</dbReference>
<dbReference type="InterPro" id="IPR005467">
    <property type="entry name" value="His_kinase_dom"/>
</dbReference>
<dbReference type="CDD" id="cd00082">
    <property type="entry name" value="HisKA"/>
    <property type="match status" value="1"/>
</dbReference>
<accession>A0A9X2C1I1</accession>
<dbReference type="Gene3D" id="3.30.450.20">
    <property type="entry name" value="PAS domain"/>
    <property type="match status" value="2"/>
</dbReference>
<dbReference type="SMART" id="SM00387">
    <property type="entry name" value="HATPase_c"/>
    <property type="match status" value="1"/>
</dbReference>
<keyword evidence="5" id="KW-0808">Transferase</keyword>
<dbReference type="Gene3D" id="1.10.287.130">
    <property type="match status" value="1"/>
</dbReference>
<dbReference type="PANTHER" id="PTHR43547:SF2">
    <property type="entry name" value="HYBRID SIGNAL TRANSDUCTION HISTIDINE KINASE C"/>
    <property type="match status" value="1"/>
</dbReference>
<dbReference type="Gene3D" id="3.30.450.40">
    <property type="match status" value="1"/>
</dbReference>
<dbReference type="InterPro" id="IPR036890">
    <property type="entry name" value="HATPase_C_sf"/>
</dbReference>